<dbReference type="Proteomes" id="UP000184073">
    <property type="component" value="Unassembled WGS sequence"/>
</dbReference>
<accession>A0A1L9PCC0</accession>
<dbReference type="RefSeq" id="XP_040664933.1">
    <property type="nucleotide sequence ID" value="XM_040814313.1"/>
</dbReference>
<evidence type="ECO:0000256" key="1">
    <source>
        <dbReference type="SAM" id="MobiDB-lite"/>
    </source>
</evidence>
<dbReference type="GeneID" id="63729824"/>
<organism evidence="2 3">
    <name type="scientific">Aspergillus versicolor CBS 583.65</name>
    <dbReference type="NCBI Taxonomy" id="1036611"/>
    <lineage>
        <taxon>Eukaryota</taxon>
        <taxon>Fungi</taxon>
        <taxon>Dikarya</taxon>
        <taxon>Ascomycota</taxon>
        <taxon>Pezizomycotina</taxon>
        <taxon>Eurotiomycetes</taxon>
        <taxon>Eurotiomycetidae</taxon>
        <taxon>Eurotiales</taxon>
        <taxon>Aspergillaceae</taxon>
        <taxon>Aspergillus</taxon>
        <taxon>Aspergillus subgen. Nidulantes</taxon>
    </lineage>
</organism>
<dbReference type="AlphaFoldDB" id="A0A1L9PCC0"/>
<sequence length="92" mass="10422">MDGWRLCPHGSLRPPPPSASLLHVSSLRLSLAYDRERRLLPRAAQASPLRQGPRWVSPLVPKNKVQGEVKTHVSRIRSWPRQDRSGTRSRGL</sequence>
<name>A0A1L9PCC0_ASPVE</name>
<reference evidence="3" key="1">
    <citation type="journal article" date="2017" name="Genome Biol.">
        <title>Comparative genomics reveals high biological diversity and specific adaptations in the industrially and medically important fungal genus Aspergillus.</title>
        <authorList>
            <person name="de Vries R.P."/>
            <person name="Riley R."/>
            <person name="Wiebenga A."/>
            <person name="Aguilar-Osorio G."/>
            <person name="Amillis S."/>
            <person name="Uchima C.A."/>
            <person name="Anderluh G."/>
            <person name="Asadollahi M."/>
            <person name="Askin M."/>
            <person name="Barry K."/>
            <person name="Battaglia E."/>
            <person name="Bayram O."/>
            <person name="Benocci T."/>
            <person name="Braus-Stromeyer S.A."/>
            <person name="Caldana C."/>
            <person name="Canovas D."/>
            <person name="Cerqueira G.C."/>
            <person name="Chen F."/>
            <person name="Chen W."/>
            <person name="Choi C."/>
            <person name="Clum A."/>
            <person name="Dos Santos R.A."/>
            <person name="Damasio A.R."/>
            <person name="Diallinas G."/>
            <person name="Emri T."/>
            <person name="Fekete E."/>
            <person name="Flipphi M."/>
            <person name="Freyberg S."/>
            <person name="Gallo A."/>
            <person name="Gournas C."/>
            <person name="Habgood R."/>
            <person name="Hainaut M."/>
            <person name="Harispe M.L."/>
            <person name="Henrissat B."/>
            <person name="Hilden K.S."/>
            <person name="Hope R."/>
            <person name="Hossain A."/>
            <person name="Karabika E."/>
            <person name="Karaffa L."/>
            <person name="Karanyi Z."/>
            <person name="Krasevec N."/>
            <person name="Kuo A."/>
            <person name="Kusch H."/>
            <person name="LaButti K."/>
            <person name="Lagendijk E.L."/>
            <person name="Lapidus A."/>
            <person name="Levasseur A."/>
            <person name="Lindquist E."/>
            <person name="Lipzen A."/>
            <person name="Logrieco A.F."/>
            <person name="MacCabe A."/>
            <person name="Maekelae M.R."/>
            <person name="Malavazi I."/>
            <person name="Melin P."/>
            <person name="Meyer V."/>
            <person name="Mielnichuk N."/>
            <person name="Miskei M."/>
            <person name="Molnar A.P."/>
            <person name="Mule G."/>
            <person name="Ngan C.Y."/>
            <person name="Orejas M."/>
            <person name="Orosz E."/>
            <person name="Ouedraogo J.P."/>
            <person name="Overkamp K.M."/>
            <person name="Park H.-S."/>
            <person name="Perrone G."/>
            <person name="Piumi F."/>
            <person name="Punt P.J."/>
            <person name="Ram A.F."/>
            <person name="Ramon A."/>
            <person name="Rauscher S."/>
            <person name="Record E."/>
            <person name="Riano-Pachon D.M."/>
            <person name="Robert V."/>
            <person name="Roehrig J."/>
            <person name="Ruller R."/>
            <person name="Salamov A."/>
            <person name="Salih N.S."/>
            <person name="Samson R.A."/>
            <person name="Sandor E."/>
            <person name="Sanguinetti M."/>
            <person name="Schuetze T."/>
            <person name="Sepcic K."/>
            <person name="Shelest E."/>
            <person name="Sherlock G."/>
            <person name="Sophianopoulou V."/>
            <person name="Squina F.M."/>
            <person name="Sun H."/>
            <person name="Susca A."/>
            <person name="Todd R.B."/>
            <person name="Tsang A."/>
            <person name="Unkles S.E."/>
            <person name="van de Wiele N."/>
            <person name="van Rossen-Uffink D."/>
            <person name="Oliveira J.V."/>
            <person name="Vesth T.C."/>
            <person name="Visser J."/>
            <person name="Yu J.-H."/>
            <person name="Zhou M."/>
            <person name="Andersen M.R."/>
            <person name="Archer D.B."/>
            <person name="Baker S.E."/>
            <person name="Benoit I."/>
            <person name="Brakhage A.A."/>
            <person name="Braus G.H."/>
            <person name="Fischer R."/>
            <person name="Frisvad J.C."/>
            <person name="Goldman G.H."/>
            <person name="Houbraken J."/>
            <person name="Oakley B."/>
            <person name="Pocsi I."/>
            <person name="Scazzocchio C."/>
            <person name="Seiboth B."/>
            <person name="vanKuyk P.A."/>
            <person name="Wortman J."/>
            <person name="Dyer P.S."/>
            <person name="Grigoriev I.V."/>
        </authorList>
    </citation>
    <scope>NUCLEOTIDE SEQUENCE [LARGE SCALE GENOMIC DNA]</scope>
    <source>
        <strain evidence="3">CBS 583.65</strain>
    </source>
</reference>
<keyword evidence="3" id="KW-1185">Reference proteome</keyword>
<dbReference type="VEuPathDB" id="FungiDB:ASPVEDRAFT_504878"/>
<evidence type="ECO:0000313" key="2">
    <source>
        <dbReference type="EMBL" id="OJI99170.1"/>
    </source>
</evidence>
<evidence type="ECO:0000313" key="3">
    <source>
        <dbReference type="Proteomes" id="UP000184073"/>
    </source>
</evidence>
<protein>
    <submittedName>
        <fullName evidence="2">Uncharacterized protein</fullName>
    </submittedName>
</protein>
<feature type="region of interest" description="Disordered" evidence="1">
    <location>
        <begin position="66"/>
        <end position="92"/>
    </location>
</feature>
<dbReference type="EMBL" id="KV878126">
    <property type="protein sequence ID" value="OJI99170.1"/>
    <property type="molecule type" value="Genomic_DNA"/>
</dbReference>
<gene>
    <name evidence="2" type="ORF">ASPVEDRAFT_504878</name>
</gene>
<proteinExistence type="predicted"/>